<protein>
    <recommendedName>
        <fullName evidence="4">DUF4129 domain-containing protein</fullName>
    </recommendedName>
</protein>
<evidence type="ECO:0000313" key="3">
    <source>
        <dbReference type="Proteomes" id="UP000230821"/>
    </source>
</evidence>
<keyword evidence="1" id="KW-0472">Membrane</keyword>
<feature type="transmembrane region" description="Helical" evidence="1">
    <location>
        <begin position="266"/>
        <end position="284"/>
    </location>
</feature>
<evidence type="ECO:0008006" key="4">
    <source>
        <dbReference type="Google" id="ProtNLM"/>
    </source>
</evidence>
<proteinExistence type="predicted"/>
<sequence length="623" mass="70677">MVRRVKKTVPDKTKSCHDKGAIDILEEAIHLLRTASLSTVVCYYIGGLPFVLALLYFWTDMSRSVVAAEHCSAAAFGLAALFLWMKCWQSIFARQLMASLHAVPSSSRPFYRIWNLVITQTIFQPWGMLLLPCSLLLTVPFPWLYAFYQNVTILGGEEGGRVKRVSKQAWQQAKLWPKQNCILIWLLSPWLLVCSAALLLVTLPFLSKAVLAILILFMFFALLFVLVLSPLGAIVAMNIGVLLVMLPGLVKTLFGIETMFTMNPWQMLNSTFFAVVCGLTYLCLDPFVKAVYVVRCFYGKALHTGEDLKVELRQAAQMRRQTSRVLPLAIGFLLAGSSPLWAENPAKIISQNNHAPAVSSQELDRSLQQVLNQPEYAWKMPRQNQGNPTDRHSRPAFLDGMFQTLKGWGTILGEWFSGIQEWLKKVGDWFKKFFPEGDAEGKVVSGHQPFDFLLKSQLLLYTLLAAIVCIVAILFWRAWSARSRVTLDTFAEPERPEPDLTDENVDADRLPPDDWLSLAYNFIEQGELRLALRAFYLAGLASLDDHHLIRIARHKSDLDYENELQRRAHAFPALLELFLENSRIFQRSWYGLHEVSLEAVEQVKMNYNTLKTVVSQGAEEKLV</sequence>
<reference evidence="2 3" key="1">
    <citation type="submission" date="2017-10" db="EMBL/GenBank/DDBJ databases">
        <title>Novel microbial diversity and functional potential in the marine mammal oral microbiome.</title>
        <authorList>
            <person name="Dudek N.K."/>
            <person name="Sun C.L."/>
            <person name="Burstein D."/>
            <person name="Kantor R.S."/>
            <person name="Aliaga Goltsman D.S."/>
            <person name="Bik E.M."/>
            <person name="Thomas B.C."/>
            <person name="Banfield J.F."/>
            <person name="Relman D.A."/>
        </authorList>
    </citation>
    <scope>NUCLEOTIDE SEQUENCE [LARGE SCALE GENOMIC DNA]</scope>
    <source>
        <strain evidence="2">DOLJORAL78_47_16</strain>
    </source>
</reference>
<name>A0A2G6KKP3_9BACT</name>
<gene>
    <name evidence="2" type="ORF">CSA56_03730</name>
</gene>
<comment type="caution">
    <text evidence="2">The sequence shown here is derived from an EMBL/GenBank/DDBJ whole genome shotgun (WGS) entry which is preliminary data.</text>
</comment>
<feature type="transmembrane region" description="Helical" evidence="1">
    <location>
        <begin position="235"/>
        <end position="254"/>
    </location>
</feature>
<evidence type="ECO:0000313" key="2">
    <source>
        <dbReference type="EMBL" id="PIE35602.1"/>
    </source>
</evidence>
<dbReference type="AlphaFoldDB" id="A0A2G6KKP3"/>
<evidence type="ECO:0000256" key="1">
    <source>
        <dbReference type="SAM" id="Phobius"/>
    </source>
</evidence>
<feature type="transmembrane region" description="Helical" evidence="1">
    <location>
        <begin position="458"/>
        <end position="476"/>
    </location>
</feature>
<keyword evidence="1" id="KW-1133">Transmembrane helix</keyword>
<accession>A0A2G6KKP3</accession>
<feature type="transmembrane region" description="Helical" evidence="1">
    <location>
        <begin position="325"/>
        <end position="342"/>
    </location>
</feature>
<feature type="transmembrane region" description="Helical" evidence="1">
    <location>
        <begin position="209"/>
        <end position="228"/>
    </location>
</feature>
<keyword evidence="1" id="KW-0812">Transmembrane</keyword>
<dbReference type="Proteomes" id="UP000230821">
    <property type="component" value="Unassembled WGS sequence"/>
</dbReference>
<feature type="transmembrane region" description="Helical" evidence="1">
    <location>
        <begin position="40"/>
        <end position="59"/>
    </location>
</feature>
<organism evidence="2 3">
    <name type="scientific">candidate division KSB3 bacterium</name>
    <dbReference type="NCBI Taxonomy" id="2044937"/>
    <lineage>
        <taxon>Bacteria</taxon>
        <taxon>candidate division KSB3</taxon>
    </lineage>
</organism>
<feature type="transmembrane region" description="Helical" evidence="1">
    <location>
        <begin position="182"/>
        <end position="203"/>
    </location>
</feature>
<dbReference type="EMBL" id="PDSK01000039">
    <property type="protein sequence ID" value="PIE35602.1"/>
    <property type="molecule type" value="Genomic_DNA"/>
</dbReference>